<keyword evidence="3" id="KW-1185">Reference proteome</keyword>
<dbReference type="RefSeq" id="WP_235224768.1">
    <property type="nucleotide sequence ID" value="NZ_JAKGAQ010000001.1"/>
</dbReference>
<dbReference type="PANTHER" id="PTHR43245:SF51">
    <property type="entry name" value="SHORT CHAIN DEHYDROGENASE_REDUCTASE FAMILY 42E, MEMBER 2"/>
    <property type="match status" value="1"/>
</dbReference>
<dbReference type="InterPro" id="IPR036291">
    <property type="entry name" value="NAD(P)-bd_dom_sf"/>
</dbReference>
<comment type="caution">
    <text evidence="2">The sequence shown here is derived from an EMBL/GenBank/DDBJ whole genome shotgun (WGS) entry which is preliminary data.</text>
</comment>
<dbReference type="Proteomes" id="UP001200557">
    <property type="component" value="Unassembled WGS sequence"/>
</dbReference>
<dbReference type="Pfam" id="PF01370">
    <property type="entry name" value="Epimerase"/>
    <property type="match status" value="1"/>
</dbReference>
<evidence type="ECO:0000313" key="3">
    <source>
        <dbReference type="Proteomes" id="UP001200557"/>
    </source>
</evidence>
<gene>
    <name evidence="2" type="ORF">L0664_06300</name>
</gene>
<dbReference type="PANTHER" id="PTHR43245">
    <property type="entry name" value="BIFUNCTIONAL POLYMYXIN RESISTANCE PROTEIN ARNA"/>
    <property type="match status" value="1"/>
</dbReference>
<dbReference type="EMBL" id="JAKGAQ010000001">
    <property type="protein sequence ID" value="MCF2870671.1"/>
    <property type="molecule type" value="Genomic_DNA"/>
</dbReference>
<evidence type="ECO:0000313" key="2">
    <source>
        <dbReference type="EMBL" id="MCF2870671.1"/>
    </source>
</evidence>
<dbReference type="Gene3D" id="3.40.50.720">
    <property type="entry name" value="NAD(P)-binding Rossmann-like Domain"/>
    <property type="match status" value="1"/>
</dbReference>
<name>A0ABS9CUQ8_9RHOB</name>
<dbReference type="InterPro" id="IPR050177">
    <property type="entry name" value="Lipid_A_modif_metabolic_enz"/>
</dbReference>
<evidence type="ECO:0000259" key="1">
    <source>
        <dbReference type="Pfam" id="PF01370"/>
    </source>
</evidence>
<dbReference type="InterPro" id="IPR001509">
    <property type="entry name" value="Epimerase_deHydtase"/>
</dbReference>
<dbReference type="SUPFAM" id="SSF51735">
    <property type="entry name" value="NAD(P)-binding Rossmann-fold domains"/>
    <property type="match status" value="1"/>
</dbReference>
<proteinExistence type="predicted"/>
<organism evidence="2 3">
    <name type="scientific">Octadecabacter dasysiphoniae</name>
    <dbReference type="NCBI Taxonomy" id="2909341"/>
    <lineage>
        <taxon>Bacteria</taxon>
        <taxon>Pseudomonadati</taxon>
        <taxon>Pseudomonadota</taxon>
        <taxon>Alphaproteobacteria</taxon>
        <taxon>Rhodobacterales</taxon>
        <taxon>Roseobacteraceae</taxon>
        <taxon>Octadecabacter</taxon>
    </lineage>
</organism>
<accession>A0ABS9CUQ8</accession>
<reference evidence="2 3" key="1">
    <citation type="submission" date="2022-01" db="EMBL/GenBank/DDBJ databases">
        <title>Octadecabacter sp. nov., isolated from a marine alga.</title>
        <authorList>
            <person name="Jin M.S."/>
            <person name="Kim H.M."/>
            <person name="Han D.M."/>
            <person name="Jung J.J."/>
            <person name="Jeon C.O."/>
        </authorList>
    </citation>
    <scope>NUCLEOTIDE SEQUENCE [LARGE SCALE GENOMIC DNA]</scope>
    <source>
        <strain evidence="2 3">G9-8</strain>
    </source>
</reference>
<feature type="domain" description="NAD-dependent epimerase/dehydratase" evidence="1">
    <location>
        <begin position="10"/>
        <end position="228"/>
    </location>
</feature>
<sequence>MADLGRFQRVLVTGATGFLAGHVVAELTRRGIDIVAVGRNEAKLAGLGCAVLKHDISRPFSSNDVPDIDAIVHCAALSAPFGSRKDFMAANVDGTGNLLDLAGKKQVQRVVHVSTPSVYFSYQDQLDIAENHPLPPPVNHYAQTKAMAEDMVMQQLGHHSIILRPRGIYGPGDTALLPRVLQAANQRPLPLLRGGQAAIDLTYVSDVVDAIITALAAPDDACGEAYNVSGGEMLPVRAIVDQACQRAGITPRWRKVPLRVAMGVAAASETIAAWRKGAPEPAITRYGLGLFAYRQSLDIHKARTHLGWSPKVRFKEGLARTFEGMS</sequence>
<protein>
    <submittedName>
        <fullName evidence="2">NAD(P)-dependent oxidoreductase</fullName>
    </submittedName>
</protein>